<evidence type="ECO:0000313" key="2">
    <source>
        <dbReference type="EMBL" id="KAK3510281.1"/>
    </source>
</evidence>
<dbReference type="Proteomes" id="UP001274896">
    <property type="component" value="Unassembled WGS sequence"/>
</dbReference>
<protein>
    <submittedName>
        <fullName evidence="2">Uncharacterized protein</fullName>
    </submittedName>
</protein>
<feature type="region of interest" description="Disordered" evidence="1">
    <location>
        <begin position="76"/>
        <end position="143"/>
    </location>
</feature>
<accession>A0AAE0PY10</accession>
<dbReference type="AlphaFoldDB" id="A0AAE0PY10"/>
<comment type="caution">
    <text evidence="2">The sequence shown here is derived from an EMBL/GenBank/DDBJ whole genome shotgun (WGS) entry which is preliminary data.</text>
</comment>
<organism evidence="2 3">
    <name type="scientific">Hemibagrus guttatus</name>
    <dbReference type="NCBI Taxonomy" id="175788"/>
    <lineage>
        <taxon>Eukaryota</taxon>
        <taxon>Metazoa</taxon>
        <taxon>Chordata</taxon>
        <taxon>Craniata</taxon>
        <taxon>Vertebrata</taxon>
        <taxon>Euteleostomi</taxon>
        <taxon>Actinopterygii</taxon>
        <taxon>Neopterygii</taxon>
        <taxon>Teleostei</taxon>
        <taxon>Ostariophysi</taxon>
        <taxon>Siluriformes</taxon>
        <taxon>Bagridae</taxon>
        <taxon>Hemibagrus</taxon>
    </lineage>
</organism>
<dbReference type="EMBL" id="JAUCMX010000026">
    <property type="protein sequence ID" value="KAK3510281.1"/>
    <property type="molecule type" value="Genomic_DNA"/>
</dbReference>
<proteinExistence type="predicted"/>
<feature type="compositionally biased region" description="Basic and acidic residues" evidence="1">
    <location>
        <begin position="98"/>
        <end position="108"/>
    </location>
</feature>
<keyword evidence="3" id="KW-1185">Reference proteome</keyword>
<reference evidence="2" key="1">
    <citation type="submission" date="2023-06" db="EMBL/GenBank/DDBJ databases">
        <title>Male Hemibagrus guttatus genome.</title>
        <authorList>
            <person name="Bian C."/>
        </authorList>
    </citation>
    <scope>NUCLEOTIDE SEQUENCE</scope>
    <source>
        <strain evidence="2">Male_cb2023</strain>
        <tissue evidence="2">Muscle</tissue>
    </source>
</reference>
<feature type="non-terminal residue" evidence="2">
    <location>
        <position position="1"/>
    </location>
</feature>
<evidence type="ECO:0000256" key="1">
    <source>
        <dbReference type="SAM" id="MobiDB-lite"/>
    </source>
</evidence>
<feature type="compositionally biased region" description="Basic and acidic residues" evidence="1">
    <location>
        <begin position="119"/>
        <end position="133"/>
    </location>
</feature>
<gene>
    <name evidence="2" type="ORF">QTP70_032921</name>
</gene>
<sequence>DIWFVHVQRRLKWTGRQTGRLNRLGQKFAVVTLREMGPPAAESVPADHPAAKPVAAASSMLDPIVTVPPVVETGLGGGNPGATVAKPMGDKAGTSDPAKSDKEMREPTSEPPVQISQVKELESSLDVDFKDNGDSDAEMEAEPVLSPLSDRYVTRTGVTGAPPWSQAWGWGTQASTWWPSLCLRDSAGHSPKKRRRPTFP</sequence>
<evidence type="ECO:0000313" key="3">
    <source>
        <dbReference type="Proteomes" id="UP001274896"/>
    </source>
</evidence>
<name>A0AAE0PY10_9TELE</name>